<dbReference type="PATRIC" id="fig|1134457.3.peg.5091"/>
<name>L7DZI9_MICAE</name>
<organism evidence="1 2">
    <name type="scientific">Microcystis aeruginosa TAIHU98</name>
    <dbReference type="NCBI Taxonomy" id="1134457"/>
    <lineage>
        <taxon>Bacteria</taxon>
        <taxon>Bacillati</taxon>
        <taxon>Cyanobacteriota</taxon>
        <taxon>Cyanophyceae</taxon>
        <taxon>Oscillatoriophycideae</taxon>
        <taxon>Chroococcales</taxon>
        <taxon>Microcystaceae</taxon>
        <taxon>Microcystis</taxon>
    </lineage>
</organism>
<dbReference type="Proteomes" id="UP000010932">
    <property type="component" value="Unassembled WGS sequence"/>
</dbReference>
<accession>L7DZI9</accession>
<reference evidence="1 2" key="1">
    <citation type="journal article" date="2013" name="Genome Announc.">
        <title>Whole-Genome Sequence of Microcystis aeruginosa TAIHU98, a Nontoxic Bloom-Forming Strain Isolated from Taihu Lake, China.</title>
        <authorList>
            <person name="Yang C."/>
            <person name="Zhang W."/>
            <person name="Ren M."/>
            <person name="Song L."/>
            <person name="Li T."/>
            <person name="Zhao J."/>
        </authorList>
    </citation>
    <scope>NUCLEOTIDE SEQUENCE [LARGE SCALE GENOMIC DNA]</scope>
    <source>
        <strain evidence="1 2">TAIHU98</strain>
    </source>
</reference>
<dbReference type="AlphaFoldDB" id="L7DZI9"/>
<evidence type="ECO:0000313" key="1">
    <source>
        <dbReference type="EMBL" id="ELP52224.1"/>
    </source>
</evidence>
<evidence type="ECO:0000313" key="2">
    <source>
        <dbReference type="Proteomes" id="UP000010932"/>
    </source>
</evidence>
<dbReference type="EMBL" id="ANKQ01000004">
    <property type="protein sequence ID" value="ELP52224.1"/>
    <property type="molecule type" value="Genomic_DNA"/>
</dbReference>
<proteinExistence type="predicted"/>
<protein>
    <submittedName>
        <fullName evidence="1">Uncharacterized protein</fullName>
    </submittedName>
</protein>
<gene>
    <name evidence="1" type="ORF">O53_5119</name>
</gene>
<sequence length="40" mass="4694">MGIISDFITQAKFLGGRTPQTPRALVFRWDAYTRLLIYLY</sequence>
<comment type="caution">
    <text evidence="1">The sequence shown here is derived from an EMBL/GenBank/DDBJ whole genome shotgun (WGS) entry which is preliminary data.</text>
</comment>